<gene>
    <name evidence="3" type="ORF">GCM10023149_40180</name>
</gene>
<dbReference type="Proteomes" id="UP001500582">
    <property type="component" value="Unassembled WGS sequence"/>
</dbReference>
<dbReference type="InterPro" id="IPR025524">
    <property type="entry name" value="DUF4412"/>
</dbReference>
<accession>A0ABP8H2D4</accession>
<proteinExistence type="predicted"/>
<dbReference type="EMBL" id="BAABFT010000013">
    <property type="protein sequence ID" value="GAA4333425.1"/>
    <property type="molecule type" value="Genomic_DNA"/>
</dbReference>
<evidence type="ECO:0000259" key="2">
    <source>
        <dbReference type="Pfam" id="PF14371"/>
    </source>
</evidence>
<dbReference type="Pfam" id="PF14371">
    <property type="entry name" value="DUF4412"/>
    <property type="match status" value="1"/>
</dbReference>
<feature type="chain" id="PRO_5047043945" description="DUF4412 domain-containing protein" evidence="1">
    <location>
        <begin position="24"/>
        <end position="215"/>
    </location>
</feature>
<name>A0ABP8H2D4_9SPHI</name>
<dbReference type="RefSeq" id="WP_345212964.1">
    <property type="nucleotide sequence ID" value="NZ_BAABFT010000013.1"/>
</dbReference>
<evidence type="ECO:0000313" key="3">
    <source>
        <dbReference type="EMBL" id="GAA4333425.1"/>
    </source>
</evidence>
<feature type="domain" description="DUF4412" evidence="2">
    <location>
        <begin position="29"/>
        <end position="199"/>
    </location>
</feature>
<keyword evidence="1" id="KW-0732">Signal</keyword>
<evidence type="ECO:0000256" key="1">
    <source>
        <dbReference type="SAM" id="SignalP"/>
    </source>
</evidence>
<evidence type="ECO:0000313" key="4">
    <source>
        <dbReference type="Proteomes" id="UP001500582"/>
    </source>
</evidence>
<feature type="signal peptide" evidence="1">
    <location>
        <begin position="1"/>
        <end position="23"/>
    </location>
</feature>
<reference evidence="4" key="1">
    <citation type="journal article" date="2019" name="Int. J. Syst. Evol. Microbiol.">
        <title>The Global Catalogue of Microorganisms (GCM) 10K type strain sequencing project: providing services to taxonomists for standard genome sequencing and annotation.</title>
        <authorList>
            <consortium name="The Broad Institute Genomics Platform"/>
            <consortium name="The Broad Institute Genome Sequencing Center for Infectious Disease"/>
            <person name="Wu L."/>
            <person name="Ma J."/>
        </authorList>
    </citation>
    <scope>NUCLEOTIDE SEQUENCE [LARGE SCALE GENOMIC DNA]</scope>
    <source>
        <strain evidence="4">JCM 17705</strain>
    </source>
</reference>
<keyword evidence="4" id="KW-1185">Reference proteome</keyword>
<comment type="caution">
    <text evidence="3">The sequence shown here is derived from an EMBL/GenBank/DDBJ whole genome shotgun (WGS) entry which is preliminary data.</text>
</comment>
<sequence>MNIKFFSAALGLALTATVMSASAQKEYKEGVITYTIESPQGTIDAKTYFKGDSSAYSMQQGPADIKFIGTNEGTFFAVLVDVPVASIKKAAIATPAELEDFKSKSPDFTFTPTTETKVINGFKCKKVTVKDTKSGSNYDAWVTNDITIPTNMMSTHFKKAGGIPVQFTTLQMGQAININLKSITGDKVPAGIFAIPADFEKVTISDLKAMGGGGN</sequence>
<organism evidence="3 4">
    <name type="scientific">Mucilaginibacter gynuensis</name>
    <dbReference type="NCBI Taxonomy" id="1302236"/>
    <lineage>
        <taxon>Bacteria</taxon>
        <taxon>Pseudomonadati</taxon>
        <taxon>Bacteroidota</taxon>
        <taxon>Sphingobacteriia</taxon>
        <taxon>Sphingobacteriales</taxon>
        <taxon>Sphingobacteriaceae</taxon>
        <taxon>Mucilaginibacter</taxon>
    </lineage>
</organism>
<protein>
    <recommendedName>
        <fullName evidence="2">DUF4412 domain-containing protein</fullName>
    </recommendedName>
</protein>